<gene>
    <name evidence="13" type="primary">cebpz</name>
</gene>
<feature type="domain" description="CCAAT-binding factor" evidence="12">
    <location>
        <begin position="552"/>
        <end position="758"/>
    </location>
</feature>
<evidence type="ECO:0000256" key="8">
    <source>
        <dbReference type="ARBA" id="ARBA00031941"/>
    </source>
</evidence>
<keyword evidence="7" id="KW-0539">Nucleus</keyword>
<reference evidence="13" key="2">
    <citation type="submission" date="2025-08" db="UniProtKB">
        <authorList>
            <consortium name="Ensembl"/>
        </authorList>
    </citation>
    <scope>IDENTIFICATION</scope>
</reference>
<dbReference type="GeneID" id="115401568"/>
<dbReference type="InterPro" id="IPR016024">
    <property type="entry name" value="ARM-type_fold"/>
</dbReference>
<keyword evidence="14" id="KW-1185">Reference proteome</keyword>
<comment type="subcellular location">
    <subcellularLocation>
        <location evidence="1">Nucleus</location>
    </subcellularLocation>
</comment>
<evidence type="ECO:0000256" key="7">
    <source>
        <dbReference type="ARBA" id="ARBA00023242"/>
    </source>
</evidence>
<dbReference type="Pfam" id="PF03914">
    <property type="entry name" value="CBF"/>
    <property type="match status" value="1"/>
</dbReference>
<name>A0A672G217_SALFA</name>
<feature type="region of interest" description="Disordered" evidence="11">
    <location>
        <begin position="848"/>
        <end position="869"/>
    </location>
</feature>
<dbReference type="OMA" id="EIWCNDE"/>
<sequence>MAAKNKQRRKGKAPTKARFQERGDEVQSENVDREEEEGLDEDGGGNNAQEDKDELDLEEVLRLGGTQADYVLLAGLDDNSELLDGGKKGAIDDLEEGELEKFITKLGIRAFASQQFISDEPEAAPSTAATAPSTAPSTAAATSSTVAAAPSTAAEAQSGKKKKDSQQAKAKTAGDQVKKSADASAASAKKAKQNVFDFHPRNVLLVKPGGKWFEAECASEGSAAAQDPALVSRYKELAQRLYEAEVQLFKTKKTLQKGANTRWMKTVVSSGVLADRMAAMTLLIQDAPVHMLEHVESLVAMVKKRGGRRMGLMAMDTVRELLLSNLLPEHRKLRPFDQRPFDQLEERASGNRDARDRRLVLWYFEHRLKHHVAEFVEALDSAAHDTVPATKAKALATAHELLCGRPEQEKALLVQVVNKLGDPEYKTAAKASYLLETLLHKHPNMKVVVCCEVERLLFRPNVSAKAQYYAVCFLSQVLLSHDEAELAAKLIAVYFSFFRACVKTKDVDSKMLSALLSGVNRAYPYAGAGDEKVKEQMDTLFRVVHLVRFNTAVQALMLLFQVMDSQQSISDRYYVTLYRKLLDPGLSSSSRQSMFLNLLYKSLKADVALRRVKAFVKRLLQVSAEQGASFACGALFLVSEVMRAKPGLKTLLQEAEDGEEEAFKDLAEENDDDDDEEERFVDADKQEEGASVEEEAAAAAVVKPAASWVHHQNLDGTKSSQSYDPLHRNPLFCGADLTTLWELQRLSLHYHPSVSLFAKTILQGGFIQYSGDPLQDFTLIRFLDRFVFRNPKQLKGKQNTDAAALMPKQRLPAKSLPVNCEEFLSKDESQIPVDEIFFHRYFKKRQQEKQKRRPQRDGDNESVEDVDDDEFEKALDEFESDSYFPSLSGDDLDFAGNVKSSKGKKKASEDSDSDDVDDSDVDNLDDEEMSLGSMEEEDFGDELEEEGGTFMDAEGGGDDDDDDEVPELEDDDDAFAESDGDEMEAPDITPRSKKQKRKSSEELDFSASFGATQGKKKKKMKDGGMLKAAEEFGSMLDENAGSKFDNIGLNAMANRDKAALKQLKWEAQRDDWIHGRDAKTLRKKKAAFNRRKTATFGRGRAAGRPLGGKKRRK</sequence>
<evidence type="ECO:0000256" key="9">
    <source>
        <dbReference type="ARBA" id="ARBA00058879"/>
    </source>
</evidence>
<evidence type="ECO:0000259" key="12">
    <source>
        <dbReference type="Pfam" id="PF03914"/>
    </source>
</evidence>
<dbReference type="CTD" id="10153"/>
<evidence type="ECO:0000256" key="3">
    <source>
        <dbReference type="ARBA" id="ARBA00022553"/>
    </source>
</evidence>
<dbReference type="AlphaFoldDB" id="A0A672G217"/>
<dbReference type="InterPro" id="IPR005612">
    <property type="entry name" value="CCAAT-binding_factor"/>
</dbReference>
<dbReference type="GO" id="GO:0005634">
    <property type="term" value="C:nucleus"/>
    <property type="evidence" value="ECO:0007669"/>
    <property type="project" value="UniProtKB-SubCell"/>
</dbReference>
<evidence type="ECO:0000256" key="2">
    <source>
        <dbReference type="ARBA" id="ARBA00007797"/>
    </source>
</evidence>
<feature type="region of interest" description="Disordered" evidence="11">
    <location>
        <begin position="1"/>
        <end position="56"/>
    </location>
</feature>
<evidence type="ECO:0000256" key="1">
    <source>
        <dbReference type="ARBA" id="ARBA00004123"/>
    </source>
</evidence>
<comment type="similarity">
    <text evidence="2">Belongs to the CBF/MAK21 family.</text>
</comment>
<feature type="compositionally biased region" description="Low complexity" evidence="11">
    <location>
        <begin position="123"/>
        <end position="157"/>
    </location>
</feature>
<comment type="function">
    <text evidence="9">Stimulates transcription from the HSP70 promoter.</text>
</comment>
<dbReference type="Proteomes" id="UP000472267">
    <property type="component" value="Chromosome 15"/>
</dbReference>
<feature type="region of interest" description="Disordered" evidence="11">
    <location>
        <begin position="120"/>
        <end position="184"/>
    </location>
</feature>
<feature type="compositionally biased region" description="Acidic residues" evidence="11">
    <location>
        <begin position="910"/>
        <end position="947"/>
    </location>
</feature>
<feature type="region of interest" description="Disordered" evidence="11">
    <location>
        <begin position="667"/>
        <end position="694"/>
    </location>
</feature>
<reference evidence="13" key="1">
    <citation type="submission" date="2019-06" db="EMBL/GenBank/DDBJ databases">
        <authorList>
            <consortium name="Wellcome Sanger Institute Data Sharing"/>
        </authorList>
    </citation>
    <scope>NUCLEOTIDE SEQUENCE [LARGE SCALE GENOMIC DNA]</scope>
</reference>
<evidence type="ECO:0000313" key="14">
    <source>
        <dbReference type="Proteomes" id="UP000472267"/>
    </source>
</evidence>
<feature type="compositionally biased region" description="Acidic residues" evidence="11">
    <location>
        <begin position="32"/>
        <end position="43"/>
    </location>
</feature>
<feature type="compositionally biased region" description="Basic and acidic residues" evidence="11">
    <location>
        <begin position="848"/>
        <end position="859"/>
    </location>
</feature>
<dbReference type="PANTHER" id="PTHR12048">
    <property type="entry name" value="CCAAT-BINDING FACTOR-RELATED"/>
    <property type="match status" value="1"/>
</dbReference>
<evidence type="ECO:0000313" key="13">
    <source>
        <dbReference type="Ensembl" id="ENSSFAP00005005099.1"/>
    </source>
</evidence>
<feature type="compositionally biased region" description="Acidic residues" evidence="11">
    <location>
        <begin position="955"/>
        <end position="985"/>
    </location>
</feature>
<accession>A0A672G217</accession>
<protein>
    <recommendedName>
        <fullName evidence="10">CCAAT/enhancer-binding protein zeta</fullName>
    </recommendedName>
    <alternativeName>
        <fullName evidence="8">CCAAT-box-binding transcription factor</fullName>
    </alternativeName>
</protein>
<dbReference type="PANTHER" id="PTHR12048:SF0">
    <property type="entry name" value="CCAAT_ENHANCER-BINDING PROTEIN ZETA"/>
    <property type="match status" value="1"/>
</dbReference>
<evidence type="ECO:0000256" key="10">
    <source>
        <dbReference type="ARBA" id="ARBA00073389"/>
    </source>
</evidence>
<evidence type="ECO:0000256" key="5">
    <source>
        <dbReference type="ARBA" id="ARBA00023159"/>
    </source>
</evidence>
<evidence type="ECO:0000256" key="11">
    <source>
        <dbReference type="SAM" id="MobiDB-lite"/>
    </source>
</evidence>
<proteinExistence type="inferred from homology"/>
<keyword evidence="6" id="KW-0804">Transcription</keyword>
<keyword evidence="4" id="KW-0805">Transcription regulation</keyword>
<dbReference type="RefSeq" id="XP_029965696.1">
    <property type="nucleotide sequence ID" value="XM_030109836.1"/>
</dbReference>
<evidence type="ECO:0000256" key="6">
    <source>
        <dbReference type="ARBA" id="ARBA00023163"/>
    </source>
</evidence>
<keyword evidence="5" id="KW-0010">Activator</keyword>
<dbReference type="FunCoup" id="A0A672G217">
    <property type="interactions" value="1924"/>
</dbReference>
<dbReference type="Ensembl" id="ENSSFAT00005005399.1">
    <property type="protein sequence ID" value="ENSSFAP00005005099.1"/>
    <property type="gene ID" value="ENSSFAG00005003260.1"/>
</dbReference>
<feature type="region of interest" description="Disordered" evidence="11">
    <location>
        <begin position="1092"/>
        <end position="1113"/>
    </location>
</feature>
<feature type="compositionally biased region" description="Basic residues" evidence="11">
    <location>
        <begin position="1"/>
        <end position="15"/>
    </location>
</feature>
<feature type="compositionally biased region" description="Acidic residues" evidence="11">
    <location>
        <begin position="668"/>
        <end position="679"/>
    </location>
</feature>
<reference evidence="13" key="3">
    <citation type="submission" date="2025-09" db="UniProtKB">
        <authorList>
            <consortium name="Ensembl"/>
        </authorList>
    </citation>
    <scope>IDENTIFICATION</scope>
</reference>
<dbReference type="FunFam" id="1.25.10.10:FF:000805">
    <property type="entry name" value="Similar to transcription factor CBF/MAK21"/>
    <property type="match status" value="1"/>
</dbReference>
<dbReference type="SUPFAM" id="SSF48371">
    <property type="entry name" value="ARM repeat"/>
    <property type="match status" value="1"/>
</dbReference>
<dbReference type="InParanoid" id="A0A672G217"/>
<keyword evidence="3" id="KW-0597">Phosphoprotein</keyword>
<feature type="compositionally biased region" description="Acidic residues" evidence="11">
    <location>
        <begin position="860"/>
        <end position="869"/>
    </location>
</feature>
<organism evidence="13 14">
    <name type="scientific">Salarias fasciatus</name>
    <name type="common">Jewelled blenny</name>
    <name type="synonym">Blennius fasciatus</name>
    <dbReference type="NCBI Taxonomy" id="181472"/>
    <lineage>
        <taxon>Eukaryota</taxon>
        <taxon>Metazoa</taxon>
        <taxon>Chordata</taxon>
        <taxon>Craniata</taxon>
        <taxon>Vertebrata</taxon>
        <taxon>Euteleostomi</taxon>
        <taxon>Actinopterygii</taxon>
        <taxon>Neopterygii</taxon>
        <taxon>Teleostei</taxon>
        <taxon>Neoteleostei</taxon>
        <taxon>Acanthomorphata</taxon>
        <taxon>Ovalentaria</taxon>
        <taxon>Blenniimorphae</taxon>
        <taxon>Blenniiformes</taxon>
        <taxon>Blennioidei</taxon>
        <taxon>Blenniidae</taxon>
        <taxon>Salariinae</taxon>
        <taxon>Salarias</taxon>
    </lineage>
</organism>
<evidence type="ECO:0000256" key="4">
    <source>
        <dbReference type="ARBA" id="ARBA00023015"/>
    </source>
</evidence>
<feature type="region of interest" description="Disordered" evidence="11">
    <location>
        <begin position="882"/>
        <end position="1023"/>
    </location>
</feature>
<dbReference type="InterPro" id="IPR040155">
    <property type="entry name" value="CEBPZ/Mak21-like"/>
</dbReference>